<dbReference type="InterPro" id="IPR025333">
    <property type="entry name" value="DUF4239"/>
</dbReference>
<accession>A0A172UVR7</accession>
<evidence type="ECO:0008006" key="4">
    <source>
        <dbReference type="Google" id="ProtNLM"/>
    </source>
</evidence>
<organism evidence="2 3">
    <name type="scientific">Mycobacterium adipatum</name>
    <dbReference type="NCBI Taxonomy" id="1682113"/>
    <lineage>
        <taxon>Bacteria</taxon>
        <taxon>Bacillati</taxon>
        <taxon>Actinomycetota</taxon>
        <taxon>Actinomycetes</taxon>
        <taxon>Mycobacteriales</taxon>
        <taxon>Mycobacteriaceae</taxon>
        <taxon>Mycobacterium</taxon>
    </lineage>
</organism>
<dbReference type="EMBL" id="CP015596">
    <property type="protein sequence ID" value="ANE83227.1"/>
    <property type="molecule type" value="Genomic_DNA"/>
</dbReference>
<dbReference type="RefSeq" id="WP_068003650.1">
    <property type="nucleotide sequence ID" value="NZ_CP015596.1"/>
</dbReference>
<keyword evidence="1" id="KW-1133">Transmembrane helix</keyword>
<reference evidence="2 3" key="1">
    <citation type="submission" date="2016-05" db="EMBL/GenBank/DDBJ databases">
        <title>Complete genome sequence of a phthalic acid esters degrading Mycobacterium sp. YC-RL4.</title>
        <authorList>
            <person name="Ren L."/>
            <person name="Fan S."/>
            <person name="Ruth N."/>
            <person name="Jia Y."/>
            <person name="Wang J."/>
            <person name="Qiao C."/>
        </authorList>
    </citation>
    <scope>NUCLEOTIDE SEQUENCE [LARGE SCALE GENOMIC DNA]</scope>
    <source>
        <strain evidence="2 3">YC-RL4</strain>
    </source>
</reference>
<dbReference type="OrthoDB" id="940913at2"/>
<evidence type="ECO:0000313" key="3">
    <source>
        <dbReference type="Proteomes" id="UP000077143"/>
    </source>
</evidence>
<dbReference type="Pfam" id="PF14023">
    <property type="entry name" value="Bestrophin-like"/>
    <property type="match status" value="1"/>
</dbReference>
<sequence length="263" mass="28308">MSAWLVGHIPAGVLLVALIVLIAGGAVLLQRVVRRRYPHLAGEDHNDVTRFTYGVIGFVYAFFIGFVVSAMWGHINTADGNIRAEGAAAVQLARDSVVFDEADGQRVRDRLLAYGQASLAEWPIVGGHSTADADAALADVYRAYEQIRPVNDTQKTFLATSFGNLDKVSQARTVRVLQARGDDGIPWPLWAVIFLTSAMVLGTAIIYGVEKPSMHYPMVAIVGVLVATNLFLVLQLAHPFVGDVATSADPLREFVAVLARPGG</sequence>
<keyword evidence="3" id="KW-1185">Reference proteome</keyword>
<protein>
    <recommendedName>
        <fullName evidence="4">DUF4239 domain-containing protein</fullName>
    </recommendedName>
</protein>
<feature type="transmembrane region" description="Helical" evidence="1">
    <location>
        <begin position="187"/>
        <end position="209"/>
    </location>
</feature>
<feature type="transmembrane region" description="Helical" evidence="1">
    <location>
        <begin position="216"/>
        <end position="237"/>
    </location>
</feature>
<dbReference type="KEGG" id="madi:A7U43_24195"/>
<feature type="transmembrane region" description="Helical" evidence="1">
    <location>
        <begin position="6"/>
        <end position="29"/>
    </location>
</feature>
<dbReference type="Proteomes" id="UP000077143">
    <property type="component" value="Chromosome"/>
</dbReference>
<dbReference type="AlphaFoldDB" id="A0A172UVR7"/>
<keyword evidence="1" id="KW-0812">Transmembrane</keyword>
<dbReference type="STRING" id="1682113.A7U43_24195"/>
<gene>
    <name evidence="2" type="ORF">A7U43_24195</name>
</gene>
<evidence type="ECO:0000313" key="2">
    <source>
        <dbReference type="EMBL" id="ANE83227.1"/>
    </source>
</evidence>
<proteinExistence type="predicted"/>
<evidence type="ECO:0000256" key="1">
    <source>
        <dbReference type="SAM" id="Phobius"/>
    </source>
</evidence>
<feature type="transmembrane region" description="Helical" evidence="1">
    <location>
        <begin position="50"/>
        <end position="72"/>
    </location>
</feature>
<keyword evidence="1" id="KW-0472">Membrane</keyword>
<name>A0A172UVR7_9MYCO</name>